<accession>A0ABR0BYT0</accession>
<protein>
    <submittedName>
        <fullName evidence="2">Uncharacterized protein</fullName>
    </submittedName>
</protein>
<dbReference type="Proteomes" id="UP001287286">
    <property type="component" value="Unassembled WGS sequence"/>
</dbReference>
<organism evidence="2 3">
    <name type="scientific">Purpureocillium lilacinum</name>
    <name type="common">Paecilomyces lilacinus</name>
    <dbReference type="NCBI Taxonomy" id="33203"/>
    <lineage>
        <taxon>Eukaryota</taxon>
        <taxon>Fungi</taxon>
        <taxon>Dikarya</taxon>
        <taxon>Ascomycota</taxon>
        <taxon>Pezizomycotina</taxon>
        <taxon>Sordariomycetes</taxon>
        <taxon>Hypocreomycetidae</taxon>
        <taxon>Hypocreales</taxon>
        <taxon>Ophiocordycipitaceae</taxon>
        <taxon>Purpureocillium</taxon>
    </lineage>
</organism>
<evidence type="ECO:0000256" key="1">
    <source>
        <dbReference type="SAM" id="MobiDB-lite"/>
    </source>
</evidence>
<evidence type="ECO:0000313" key="3">
    <source>
        <dbReference type="Proteomes" id="UP001287286"/>
    </source>
</evidence>
<dbReference type="EMBL" id="JAWRVI010000022">
    <property type="protein sequence ID" value="KAK4088823.1"/>
    <property type="molecule type" value="Genomic_DNA"/>
</dbReference>
<name>A0ABR0BYT0_PURLI</name>
<keyword evidence="3" id="KW-1185">Reference proteome</keyword>
<sequence>MDAPAVPNASRSPIESWLVCRGAATCLTVAPQVAPETQLPFFAQHGSNSSSFPSVHLLDANSPRPLSPPPFLPLSLSIPITIPRAIRVAKTRIDTRPGSTAGPPPANEHEEVPPCRAAAPRNNLEQEHLPGHSQHLDSSSSPPAPAPVLASRCEDKLEPAPTPPIGLGLVAALFPAAVVA</sequence>
<comment type="caution">
    <text evidence="2">The sequence shown here is derived from an EMBL/GenBank/DDBJ whole genome shotgun (WGS) entry which is preliminary data.</text>
</comment>
<reference evidence="2 3" key="1">
    <citation type="journal article" date="2024" name="Microbiol. Resour. Announc.">
        <title>Genome annotations for the ascomycete fungi Trichoderma harzianum, Trichoderma aggressivum, and Purpureocillium lilacinum.</title>
        <authorList>
            <person name="Beijen E.P.W."/>
            <person name="Ohm R.A."/>
        </authorList>
    </citation>
    <scope>NUCLEOTIDE SEQUENCE [LARGE SCALE GENOMIC DNA]</scope>
    <source>
        <strain evidence="2 3">CBS 150709</strain>
    </source>
</reference>
<proteinExistence type="predicted"/>
<gene>
    <name evidence="2" type="ORF">Purlil1_6676</name>
</gene>
<feature type="region of interest" description="Disordered" evidence="1">
    <location>
        <begin position="93"/>
        <end position="114"/>
    </location>
</feature>
<evidence type="ECO:0000313" key="2">
    <source>
        <dbReference type="EMBL" id="KAK4088823.1"/>
    </source>
</evidence>
<feature type="region of interest" description="Disordered" evidence="1">
    <location>
        <begin position="128"/>
        <end position="157"/>
    </location>
</feature>